<evidence type="ECO:0000313" key="3">
    <source>
        <dbReference type="Proteomes" id="UP000011885"/>
    </source>
</evidence>
<reference evidence="2 3" key="1">
    <citation type="journal article" date="2013" name="Mar. Genomics">
        <title>Expression of sulfatases in Rhodopirellula baltica and the diversity of sulfatases in the genus Rhodopirellula.</title>
        <authorList>
            <person name="Wegner C.E."/>
            <person name="Richter-Heitmann T."/>
            <person name="Klindworth A."/>
            <person name="Klockow C."/>
            <person name="Richter M."/>
            <person name="Achstetter T."/>
            <person name="Glockner F.O."/>
            <person name="Harder J."/>
        </authorList>
    </citation>
    <scope>NUCLEOTIDE SEQUENCE [LARGE SCALE GENOMIC DNA]</scope>
    <source>
        <strain evidence="2 3">SM41</strain>
    </source>
</reference>
<feature type="compositionally biased region" description="Acidic residues" evidence="1">
    <location>
        <begin position="1"/>
        <end position="10"/>
    </location>
</feature>
<organism evidence="2 3">
    <name type="scientific">Rhodopirellula sallentina SM41</name>
    <dbReference type="NCBI Taxonomy" id="1263870"/>
    <lineage>
        <taxon>Bacteria</taxon>
        <taxon>Pseudomonadati</taxon>
        <taxon>Planctomycetota</taxon>
        <taxon>Planctomycetia</taxon>
        <taxon>Pirellulales</taxon>
        <taxon>Pirellulaceae</taxon>
        <taxon>Rhodopirellula</taxon>
    </lineage>
</organism>
<protein>
    <submittedName>
        <fullName evidence="2">Uncharacterized protein</fullName>
    </submittedName>
</protein>
<comment type="caution">
    <text evidence="2">The sequence shown here is derived from an EMBL/GenBank/DDBJ whole genome shotgun (WGS) entry which is preliminary data.</text>
</comment>
<keyword evidence="3" id="KW-1185">Reference proteome</keyword>
<gene>
    <name evidence="2" type="ORF">RSSM_00856</name>
</gene>
<dbReference type="PATRIC" id="fig|1263870.3.peg.931"/>
<dbReference type="Proteomes" id="UP000011885">
    <property type="component" value="Unassembled WGS sequence"/>
</dbReference>
<sequence length="70" mass="7437">MAAVPSDEESEPRNTPAGLPFGHDYSPRLASGRIACSEDAAIKTVAGPNKSIQFKPIGTPVRNDETTQIK</sequence>
<dbReference type="EMBL" id="ANOH01000072">
    <property type="protein sequence ID" value="EMI57703.1"/>
    <property type="molecule type" value="Genomic_DNA"/>
</dbReference>
<evidence type="ECO:0000313" key="2">
    <source>
        <dbReference type="EMBL" id="EMI57703.1"/>
    </source>
</evidence>
<evidence type="ECO:0000256" key="1">
    <source>
        <dbReference type="SAM" id="MobiDB-lite"/>
    </source>
</evidence>
<proteinExistence type="predicted"/>
<dbReference type="AlphaFoldDB" id="M5UNY8"/>
<accession>M5UNY8</accession>
<feature type="region of interest" description="Disordered" evidence="1">
    <location>
        <begin position="1"/>
        <end position="28"/>
    </location>
</feature>
<name>M5UNY8_9BACT</name>